<dbReference type="Gene3D" id="3.10.180.10">
    <property type="entry name" value="2,3-Dihydroxybiphenyl 1,2-Dioxygenase, domain 1"/>
    <property type="match status" value="1"/>
</dbReference>
<evidence type="ECO:0000256" key="1">
    <source>
        <dbReference type="ARBA" id="ARBA00022723"/>
    </source>
</evidence>
<keyword evidence="1" id="KW-0479">Metal-binding</keyword>
<feature type="domain" description="VOC" evidence="2">
    <location>
        <begin position="4"/>
        <end position="122"/>
    </location>
</feature>
<keyword evidence="4" id="KW-1185">Reference proteome</keyword>
<evidence type="ECO:0000259" key="2">
    <source>
        <dbReference type="PROSITE" id="PS51819"/>
    </source>
</evidence>
<keyword evidence="3" id="KW-0808">Transferase</keyword>
<gene>
    <name evidence="3" type="primary">fosX</name>
    <name evidence="3" type="ORF">JHX87_04440</name>
</gene>
<protein>
    <submittedName>
        <fullName evidence="3">FosX/FosE/FosI family fosfomycin resistance thiol transferase</fullName>
    </submittedName>
</protein>
<dbReference type="PANTHER" id="PTHR36113:SF6">
    <property type="entry name" value="FOSFOMYCIN RESISTANCE PROTEIN FOSX"/>
    <property type="match status" value="1"/>
</dbReference>
<dbReference type="InterPro" id="IPR029068">
    <property type="entry name" value="Glyas_Bleomycin-R_OHBP_Dase"/>
</dbReference>
<dbReference type="Proteomes" id="UP001219349">
    <property type="component" value="Chromosome"/>
</dbReference>
<accession>A0ABY7SPU8</accession>
<dbReference type="RefSeq" id="WP_271882679.1">
    <property type="nucleotide sequence ID" value="NZ_CP067136.1"/>
</dbReference>
<reference evidence="3 4" key="1">
    <citation type="submission" date="2021-01" db="EMBL/GenBank/DDBJ databases">
        <title>Biogeographic distribution of Paracoccus.</title>
        <authorList>
            <person name="Hollensteiner J."/>
            <person name="Leineberger J."/>
            <person name="Brinkhoff T."/>
            <person name="Daniel R."/>
        </authorList>
    </citation>
    <scope>NUCLEOTIDE SEQUENCE [LARGE SCALE GENOMIC DNA]</scope>
    <source>
        <strain evidence="3 4">KCTC 22803</strain>
    </source>
</reference>
<dbReference type="PROSITE" id="PS51819">
    <property type="entry name" value="VOC"/>
    <property type="match status" value="1"/>
</dbReference>
<evidence type="ECO:0000313" key="4">
    <source>
        <dbReference type="Proteomes" id="UP001219349"/>
    </source>
</evidence>
<dbReference type="InterPro" id="IPR037523">
    <property type="entry name" value="VOC_core"/>
</dbReference>
<sequence>MVEGLSHLTFIAADLDRMEAILTGILGARRIYDSDRAEFSLSPERFYDLAGLWIAVMQGDPLPTRSYNHVAFRIADADYDDYLTRIRDQGLDLREGRPRVVGEGRSIYFHDHDNHLFELHSGTLQERLARYRQG</sequence>
<dbReference type="GO" id="GO:0016740">
    <property type="term" value="F:transferase activity"/>
    <property type="evidence" value="ECO:0007669"/>
    <property type="project" value="UniProtKB-KW"/>
</dbReference>
<dbReference type="PANTHER" id="PTHR36113">
    <property type="entry name" value="LYASE, PUTATIVE-RELATED-RELATED"/>
    <property type="match status" value="1"/>
</dbReference>
<dbReference type="Pfam" id="PF00903">
    <property type="entry name" value="Glyoxalase"/>
    <property type="match status" value="1"/>
</dbReference>
<dbReference type="SUPFAM" id="SSF54593">
    <property type="entry name" value="Glyoxalase/Bleomycin resistance protein/Dihydroxybiphenyl dioxygenase"/>
    <property type="match status" value="1"/>
</dbReference>
<proteinExistence type="predicted"/>
<dbReference type="InterPro" id="IPR004360">
    <property type="entry name" value="Glyas_Fos-R_dOase_dom"/>
</dbReference>
<dbReference type="InterPro" id="IPR051332">
    <property type="entry name" value="Fosfomycin_Res_Enzymes"/>
</dbReference>
<dbReference type="NCBIfam" id="NF000222">
    <property type="entry name" value="FosX"/>
    <property type="match status" value="1"/>
</dbReference>
<evidence type="ECO:0000313" key="3">
    <source>
        <dbReference type="EMBL" id="WCR08076.1"/>
    </source>
</evidence>
<dbReference type="EMBL" id="CP067136">
    <property type="protein sequence ID" value="WCR08076.1"/>
    <property type="molecule type" value="Genomic_DNA"/>
</dbReference>
<name>A0ABY7SPU8_9RHOB</name>
<organism evidence="3 4">
    <name type="scientific">Paracoccus fistulariae</name>
    <dbReference type="NCBI Taxonomy" id="658446"/>
    <lineage>
        <taxon>Bacteria</taxon>
        <taxon>Pseudomonadati</taxon>
        <taxon>Pseudomonadota</taxon>
        <taxon>Alphaproteobacteria</taxon>
        <taxon>Rhodobacterales</taxon>
        <taxon>Paracoccaceae</taxon>
        <taxon>Paracoccus</taxon>
    </lineage>
</organism>